<dbReference type="GO" id="GO:0046872">
    <property type="term" value="F:metal ion binding"/>
    <property type="evidence" value="ECO:0007669"/>
    <property type="project" value="UniProtKB-KW"/>
</dbReference>
<dbReference type="GO" id="GO:0004462">
    <property type="term" value="F:lactoylglutathione lyase activity"/>
    <property type="evidence" value="ECO:0007669"/>
    <property type="project" value="InterPro"/>
</dbReference>
<dbReference type="InterPro" id="IPR037523">
    <property type="entry name" value="VOC_core"/>
</dbReference>
<accession>A0A1T0CUQ8</accession>
<dbReference type="STRING" id="573983.B0681_02800"/>
<dbReference type="EMBL" id="MUYV01000002">
    <property type="protein sequence ID" value="OOS26088.1"/>
    <property type="molecule type" value="Genomic_DNA"/>
</dbReference>
<sequence>MNITAIDHIVLTVADMERTIAFYTQVLGMTLTTFGDNRKALCFGQQKFNLHQKGNEILPNAKHANTGTIDICLLTDTPLDQVMAILQSHEIEILENGIVPRTGAVGKIHSVYCRDPDGNLVEISQYVDDEIDK</sequence>
<keyword evidence="4" id="KW-1185">Reference proteome</keyword>
<dbReference type="RefSeq" id="WP_078317238.1">
    <property type="nucleotide sequence ID" value="NZ_MUYV01000002.1"/>
</dbReference>
<dbReference type="PROSITE" id="PS00934">
    <property type="entry name" value="GLYOXALASE_I_1"/>
    <property type="match status" value="1"/>
</dbReference>
<dbReference type="PANTHER" id="PTHR21366">
    <property type="entry name" value="GLYOXALASE FAMILY PROTEIN"/>
    <property type="match status" value="1"/>
</dbReference>
<name>A0A1T0CUQ8_9GAMM</name>
<reference evidence="3 4" key="1">
    <citation type="submission" date="2017-02" db="EMBL/GenBank/DDBJ databases">
        <title>Draft genome sequence of Moraxella porci CCUG 54912T type strain.</title>
        <authorList>
            <person name="Salva-Serra F."/>
            <person name="Engstrom-Jakobsson H."/>
            <person name="Thorell K."/>
            <person name="Jaen-Luchoro D."/>
            <person name="Gonzales-Siles L."/>
            <person name="Karlsson R."/>
            <person name="Yazdan S."/>
            <person name="Boulund F."/>
            <person name="Johnning A."/>
            <person name="Engstrand L."/>
            <person name="Kristiansson E."/>
            <person name="Moore E."/>
        </authorList>
    </citation>
    <scope>NUCLEOTIDE SEQUENCE [LARGE SCALE GENOMIC DNA]</scope>
    <source>
        <strain evidence="3 4">CCUG 54912</strain>
    </source>
</reference>
<dbReference type="SUPFAM" id="SSF54593">
    <property type="entry name" value="Glyoxalase/Bleomycin resistance protein/Dihydroxybiphenyl dioxygenase"/>
    <property type="match status" value="1"/>
</dbReference>
<keyword evidence="1" id="KW-0479">Metal-binding</keyword>
<dbReference type="InterPro" id="IPR029068">
    <property type="entry name" value="Glyas_Bleomycin-R_OHBP_Dase"/>
</dbReference>
<dbReference type="InterPro" id="IPR004360">
    <property type="entry name" value="Glyas_Fos-R_dOase_dom"/>
</dbReference>
<dbReference type="Pfam" id="PF00903">
    <property type="entry name" value="Glyoxalase"/>
    <property type="match status" value="1"/>
</dbReference>
<dbReference type="InterPro" id="IPR018146">
    <property type="entry name" value="Glyoxalase_1_CS"/>
</dbReference>
<dbReference type="PANTHER" id="PTHR21366:SF14">
    <property type="entry name" value="GLYOXALASE DOMAIN-CONTAINING PROTEIN 5"/>
    <property type="match status" value="1"/>
</dbReference>
<evidence type="ECO:0000313" key="4">
    <source>
        <dbReference type="Proteomes" id="UP000190683"/>
    </source>
</evidence>
<evidence type="ECO:0000259" key="2">
    <source>
        <dbReference type="PROSITE" id="PS51819"/>
    </source>
</evidence>
<protein>
    <submittedName>
        <fullName evidence="3">Glyoxalase</fullName>
    </submittedName>
</protein>
<evidence type="ECO:0000313" key="3">
    <source>
        <dbReference type="EMBL" id="OOS26088.1"/>
    </source>
</evidence>
<dbReference type="InterPro" id="IPR050383">
    <property type="entry name" value="GlyoxalaseI/FosfomycinResist"/>
</dbReference>
<feature type="domain" description="VOC" evidence="2">
    <location>
        <begin position="5"/>
        <end position="126"/>
    </location>
</feature>
<evidence type="ECO:0000256" key="1">
    <source>
        <dbReference type="ARBA" id="ARBA00022723"/>
    </source>
</evidence>
<dbReference type="Gene3D" id="3.10.180.10">
    <property type="entry name" value="2,3-Dihydroxybiphenyl 1,2-Dioxygenase, domain 1"/>
    <property type="match status" value="1"/>
</dbReference>
<dbReference type="AlphaFoldDB" id="A0A1T0CUQ8"/>
<proteinExistence type="predicted"/>
<dbReference type="PROSITE" id="PS51819">
    <property type="entry name" value="VOC"/>
    <property type="match status" value="1"/>
</dbReference>
<organism evidence="3 4">
    <name type="scientific">Moraxella porci DSM 25326</name>
    <dbReference type="NCBI Taxonomy" id="573983"/>
    <lineage>
        <taxon>Bacteria</taxon>
        <taxon>Pseudomonadati</taxon>
        <taxon>Pseudomonadota</taxon>
        <taxon>Gammaproteobacteria</taxon>
        <taxon>Moraxellales</taxon>
        <taxon>Moraxellaceae</taxon>
        <taxon>Moraxella</taxon>
    </lineage>
</organism>
<dbReference type="CDD" id="cd07253">
    <property type="entry name" value="GLOD5"/>
    <property type="match status" value="1"/>
</dbReference>
<comment type="caution">
    <text evidence="3">The sequence shown here is derived from an EMBL/GenBank/DDBJ whole genome shotgun (WGS) entry which is preliminary data.</text>
</comment>
<gene>
    <name evidence="3" type="ORF">B0681_02800</name>
</gene>
<dbReference type="Proteomes" id="UP000190683">
    <property type="component" value="Unassembled WGS sequence"/>
</dbReference>